<dbReference type="RefSeq" id="WP_133881018.1">
    <property type="nucleotide sequence ID" value="NZ_MWIN01000001.1"/>
</dbReference>
<proteinExistence type="predicted"/>
<dbReference type="Gene3D" id="3.40.30.110">
    <property type="match status" value="2"/>
</dbReference>
<dbReference type="SUPFAM" id="SSF52833">
    <property type="entry name" value="Thioredoxin-like"/>
    <property type="match status" value="1"/>
</dbReference>
<dbReference type="Pfam" id="PF13417">
    <property type="entry name" value="GST_N_3"/>
    <property type="match status" value="1"/>
</dbReference>
<reference evidence="2 3" key="1">
    <citation type="submission" date="2019-03" db="EMBL/GenBank/DDBJ databases">
        <title>Genomic Encyclopedia of Type Strains, Phase IV (KMG-IV): sequencing the most valuable type-strain genomes for metagenomic binning, comparative biology and taxonomic classification.</title>
        <authorList>
            <person name="Goeker M."/>
        </authorList>
    </citation>
    <scope>NUCLEOTIDE SEQUENCE [LARGE SCALE GENOMIC DNA]</scope>
    <source>
        <strain evidence="2 3">DSM 26377</strain>
    </source>
</reference>
<keyword evidence="3" id="KW-1185">Reference proteome</keyword>
<dbReference type="PROSITE" id="PS50405">
    <property type="entry name" value="GST_CTER"/>
    <property type="match status" value="1"/>
</dbReference>
<dbReference type="Proteomes" id="UP000295341">
    <property type="component" value="Unassembled WGS sequence"/>
</dbReference>
<feature type="domain" description="GST C-terminal" evidence="1">
    <location>
        <begin position="86"/>
        <end position="250"/>
    </location>
</feature>
<dbReference type="OrthoDB" id="5791869at2"/>
<dbReference type="InterPro" id="IPR036282">
    <property type="entry name" value="Glutathione-S-Trfase_C_sf"/>
</dbReference>
<dbReference type="InterPro" id="IPR004046">
    <property type="entry name" value="GST_C"/>
</dbReference>
<evidence type="ECO:0000313" key="2">
    <source>
        <dbReference type="EMBL" id="TDU32528.1"/>
    </source>
</evidence>
<evidence type="ECO:0000313" key="3">
    <source>
        <dbReference type="Proteomes" id="UP000295341"/>
    </source>
</evidence>
<dbReference type="CDD" id="cd00299">
    <property type="entry name" value="GST_C_family"/>
    <property type="match status" value="1"/>
</dbReference>
<dbReference type="GO" id="GO:0016740">
    <property type="term" value="F:transferase activity"/>
    <property type="evidence" value="ECO:0007669"/>
    <property type="project" value="UniProtKB-KW"/>
</dbReference>
<sequence>MSASTPIFHHYAASPFSEKVRKVFGYKQMAWQSVQAPPVLPKPDQIALTGGYRKAPILQVGHDVYCDTKLMCRVIDRLKPERPLIPPGAEAATLMIERWVDQTLFFNAVALFFQPQGVAAFSSALPPGMLDTFLKDRAAMFAQGGTLPGPNLETARAELPAVFATIETQLGVKPFLGGDAPTQIDFAVYNPIWFIYTNAGIKAELKAFPKLCAWADRILAFGDGPFSELDGAAAVELCRATRTSQPPLPGAPLALPQARLGDRVKIGATDYAPDQVEGELVIANAFEVAVRREDARAGTVIVHFPPEAFSVTKVG</sequence>
<accession>A0A4S3KC15</accession>
<gene>
    <name evidence="2" type="ORF">DFR24_1926</name>
</gene>
<evidence type="ECO:0000259" key="1">
    <source>
        <dbReference type="PROSITE" id="PS50405"/>
    </source>
</evidence>
<dbReference type="InterPro" id="IPR004045">
    <property type="entry name" value="Glutathione_S-Trfase_N"/>
</dbReference>
<comment type="caution">
    <text evidence="2">The sequence shown here is derived from an EMBL/GenBank/DDBJ whole genome shotgun (WGS) entry which is preliminary data.</text>
</comment>
<dbReference type="AlphaFoldDB" id="A0A4S3KC15"/>
<keyword evidence="2" id="KW-0808">Transferase</keyword>
<organism evidence="2 3">
    <name type="scientific">Panacagrimonas perspica</name>
    <dbReference type="NCBI Taxonomy" id="381431"/>
    <lineage>
        <taxon>Bacteria</taxon>
        <taxon>Pseudomonadati</taxon>
        <taxon>Pseudomonadota</taxon>
        <taxon>Gammaproteobacteria</taxon>
        <taxon>Nevskiales</taxon>
        <taxon>Nevskiaceae</taxon>
        <taxon>Panacagrimonas</taxon>
    </lineage>
</organism>
<name>A0A4S3KC15_9GAMM</name>
<dbReference type="InterPro" id="IPR010987">
    <property type="entry name" value="Glutathione-S-Trfase_C-like"/>
</dbReference>
<protein>
    <submittedName>
        <fullName evidence="2">Glutathione S-transferase</fullName>
    </submittedName>
</protein>
<dbReference type="InterPro" id="IPR036249">
    <property type="entry name" value="Thioredoxin-like_sf"/>
</dbReference>
<dbReference type="EMBL" id="SOBT01000008">
    <property type="protein sequence ID" value="TDU32528.1"/>
    <property type="molecule type" value="Genomic_DNA"/>
</dbReference>
<dbReference type="Pfam" id="PF00043">
    <property type="entry name" value="GST_C"/>
    <property type="match status" value="1"/>
</dbReference>
<dbReference type="SUPFAM" id="SSF47616">
    <property type="entry name" value="GST C-terminal domain-like"/>
    <property type="match status" value="1"/>
</dbReference>